<organism evidence="2 3">
    <name type="scientific">Plectus sambesii</name>
    <dbReference type="NCBI Taxonomy" id="2011161"/>
    <lineage>
        <taxon>Eukaryota</taxon>
        <taxon>Metazoa</taxon>
        <taxon>Ecdysozoa</taxon>
        <taxon>Nematoda</taxon>
        <taxon>Chromadorea</taxon>
        <taxon>Plectida</taxon>
        <taxon>Plectina</taxon>
        <taxon>Plectoidea</taxon>
        <taxon>Plectidae</taxon>
        <taxon>Plectus</taxon>
    </lineage>
</organism>
<accession>A0A914W923</accession>
<dbReference type="Proteomes" id="UP000887566">
    <property type="component" value="Unplaced"/>
</dbReference>
<dbReference type="AlphaFoldDB" id="A0A914W923"/>
<dbReference type="InterPro" id="IPR007630">
    <property type="entry name" value="RNA_pol_sigma70_r4"/>
</dbReference>
<dbReference type="WBParaSite" id="PSAMB.scaffold3305size18830.g20997.t1">
    <property type="protein sequence ID" value="PSAMB.scaffold3305size18830.g20997.t1"/>
    <property type="gene ID" value="PSAMB.scaffold3305size18830.g20997"/>
</dbReference>
<evidence type="ECO:0000313" key="3">
    <source>
        <dbReference type="WBParaSite" id="PSAMB.scaffold3305size18830.g20997.t1"/>
    </source>
</evidence>
<sequence length="183" mass="20815">MASKKRTTSPIQRLIVRLRDKERYTLEKIGDHLGMGKSAIREDLRAFQEPACSEKPWKASDNRRKSYSGLRMDRKLFLESKKDPKRTASEVLAAAGAPEISVSTVLRRQREKGLYGIVAAHKSYVSKTNMEKHSQKVRKPDDLFDAVSREWAALPLQTLETLVKSMPRRCKAVLEANGTPTKY</sequence>
<name>A0A914W923_9BILA</name>
<evidence type="ECO:0000259" key="1">
    <source>
        <dbReference type="Pfam" id="PF04545"/>
    </source>
</evidence>
<dbReference type="GO" id="GO:0006352">
    <property type="term" value="P:DNA-templated transcription initiation"/>
    <property type="evidence" value="ECO:0007669"/>
    <property type="project" value="InterPro"/>
</dbReference>
<dbReference type="Pfam" id="PF04545">
    <property type="entry name" value="Sigma70_r4"/>
    <property type="match status" value="1"/>
</dbReference>
<dbReference type="GO" id="GO:0003676">
    <property type="term" value="F:nucleic acid binding"/>
    <property type="evidence" value="ECO:0007669"/>
    <property type="project" value="InterPro"/>
</dbReference>
<proteinExistence type="predicted"/>
<keyword evidence="2" id="KW-1185">Reference proteome</keyword>
<dbReference type="Gene3D" id="3.30.420.10">
    <property type="entry name" value="Ribonuclease H-like superfamily/Ribonuclease H"/>
    <property type="match status" value="1"/>
</dbReference>
<dbReference type="GO" id="GO:0003700">
    <property type="term" value="F:DNA-binding transcription factor activity"/>
    <property type="evidence" value="ECO:0007669"/>
    <property type="project" value="InterPro"/>
</dbReference>
<reference evidence="3" key="1">
    <citation type="submission" date="2022-11" db="UniProtKB">
        <authorList>
            <consortium name="WormBaseParasite"/>
        </authorList>
    </citation>
    <scope>IDENTIFICATION</scope>
</reference>
<protein>
    <submittedName>
        <fullName evidence="3">RNA polymerase sigma-70 region 4 domain-containing protein</fullName>
    </submittedName>
</protein>
<feature type="domain" description="RNA polymerase sigma-70 region 4" evidence="1">
    <location>
        <begin position="9"/>
        <end position="41"/>
    </location>
</feature>
<dbReference type="InterPro" id="IPR036397">
    <property type="entry name" value="RNaseH_sf"/>
</dbReference>
<evidence type="ECO:0000313" key="2">
    <source>
        <dbReference type="Proteomes" id="UP000887566"/>
    </source>
</evidence>